<dbReference type="GO" id="GO:0008168">
    <property type="term" value="F:methyltransferase activity"/>
    <property type="evidence" value="ECO:0007669"/>
    <property type="project" value="UniProtKB-KW"/>
</dbReference>
<evidence type="ECO:0000313" key="2">
    <source>
        <dbReference type="Proteomes" id="UP001162802"/>
    </source>
</evidence>
<keyword evidence="1" id="KW-0489">Methyltransferase</keyword>
<sequence>MIKKTYLAGVRSVPFVWDKAGAIAARVPHRHGWRKWFASLGAIYDLDAMLPLDIPWWNVAATRRIERFLSQRPAARVFEYGSGASTLWLARRAASVLSVEHDGAWAQRVGTSLAAQTNVTMLHRPLVAETTPADQPYVRAIEEQGQFDLIVVDGRQRSACLRAALPHLAEDGIIVFDDSGRRRYRAAIEACGLQETRLRGLSYCVPYPDNTSLLSRAPLSA</sequence>
<keyword evidence="1" id="KW-0808">Transferase</keyword>
<dbReference type="Gene3D" id="3.40.50.150">
    <property type="entry name" value="Vaccinia Virus protein VP39"/>
    <property type="match status" value="1"/>
</dbReference>
<accession>A0ABT0AG38</accession>
<dbReference type="Proteomes" id="UP001162802">
    <property type="component" value="Unassembled WGS sequence"/>
</dbReference>
<evidence type="ECO:0000313" key="1">
    <source>
        <dbReference type="EMBL" id="MCJ1962153.1"/>
    </source>
</evidence>
<reference evidence="1" key="1">
    <citation type="submission" date="2022-03" db="EMBL/GenBank/DDBJ databases">
        <title>Identification of a novel bacterium isolated from mangrove sediments.</title>
        <authorList>
            <person name="Pan X."/>
        </authorList>
    </citation>
    <scope>NUCLEOTIDE SEQUENCE</scope>
    <source>
        <strain evidence="1">B2637</strain>
    </source>
</reference>
<keyword evidence="2" id="KW-1185">Reference proteome</keyword>
<dbReference type="EMBL" id="JALHAT010000034">
    <property type="protein sequence ID" value="MCJ1962153.1"/>
    <property type="molecule type" value="Genomic_DNA"/>
</dbReference>
<protein>
    <submittedName>
        <fullName evidence="1">Class I SAM-dependent methyltransferase</fullName>
    </submittedName>
</protein>
<comment type="caution">
    <text evidence="1">The sequence shown here is derived from an EMBL/GenBank/DDBJ whole genome shotgun (WGS) entry which is preliminary data.</text>
</comment>
<organism evidence="1 2">
    <name type="scientific">Novosphingobium mangrovi</name>
    <name type="common">ex Hu et al. 2023</name>
    <dbReference type="NCBI Taxonomy" id="2930094"/>
    <lineage>
        <taxon>Bacteria</taxon>
        <taxon>Pseudomonadati</taxon>
        <taxon>Pseudomonadota</taxon>
        <taxon>Alphaproteobacteria</taxon>
        <taxon>Sphingomonadales</taxon>
        <taxon>Sphingomonadaceae</taxon>
        <taxon>Novosphingobium</taxon>
    </lineage>
</organism>
<dbReference type="Pfam" id="PF13578">
    <property type="entry name" value="Methyltransf_24"/>
    <property type="match status" value="1"/>
</dbReference>
<gene>
    <name evidence="1" type="ORF">MTR65_15775</name>
</gene>
<dbReference type="InterPro" id="IPR029063">
    <property type="entry name" value="SAM-dependent_MTases_sf"/>
</dbReference>
<proteinExistence type="predicted"/>
<dbReference type="GO" id="GO:0032259">
    <property type="term" value="P:methylation"/>
    <property type="evidence" value="ECO:0007669"/>
    <property type="project" value="UniProtKB-KW"/>
</dbReference>
<dbReference type="RefSeq" id="WP_243801866.1">
    <property type="nucleotide sequence ID" value="NZ_JALHAT010000034.1"/>
</dbReference>
<dbReference type="SUPFAM" id="SSF53335">
    <property type="entry name" value="S-adenosyl-L-methionine-dependent methyltransferases"/>
    <property type="match status" value="1"/>
</dbReference>
<name>A0ABT0AG38_9SPHN</name>